<evidence type="ECO:0000313" key="2">
    <source>
        <dbReference type="EMBL" id="EEX17172.1"/>
    </source>
</evidence>
<sequence length="74" mass="8760">MRLTLYACVNDAQHVRKEWGIGEKECWNRWKTIRKQVRKTGRTCQFSMKIVLPVVIFLHIQVVPLAYSQKSNMP</sequence>
<gene>
    <name evidence="2" type="ORF">HMPREF0973_03043</name>
</gene>
<dbReference type="EMBL" id="ACVA01000076">
    <property type="protein sequence ID" value="EEX17172.1"/>
    <property type="molecule type" value="Genomic_DNA"/>
</dbReference>
<dbReference type="AlphaFoldDB" id="C9MTR5"/>
<proteinExistence type="predicted"/>
<dbReference type="Proteomes" id="UP000003327">
    <property type="component" value="Unassembled WGS sequence"/>
</dbReference>
<dbReference type="HOGENOM" id="CLU_2684791_0_0_10"/>
<keyword evidence="3" id="KW-1185">Reference proteome</keyword>
<keyword evidence="1" id="KW-1133">Transmembrane helix</keyword>
<accession>C9MTR5</accession>
<keyword evidence="1" id="KW-0472">Membrane</keyword>
<protein>
    <submittedName>
        <fullName evidence="2">Uncharacterized protein</fullName>
    </submittedName>
</protein>
<organism evidence="2 3">
    <name type="scientific">Prevotella veroralis F0319</name>
    <dbReference type="NCBI Taxonomy" id="649761"/>
    <lineage>
        <taxon>Bacteria</taxon>
        <taxon>Pseudomonadati</taxon>
        <taxon>Bacteroidota</taxon>
        <taxon>Bacteroidia</taxon>
        <taxon>Bacteroidales</taxon>
        <taxon>Prevotellaceae</taxon>
        <taxon>Prevotella</taxon>
    </lineage>
</organism>
<evidence type="ECO:0000256" key="1">
    <source>
        <dbReference type="SAM" id="Phobius"/>
    </source>
</evidence>
<feature type="transmembrane region" description="Helical" evidence="1">
    <location>
        <begin position="46"/>
        <end position="67"/>
    </location>
</feature>
<reference evidence="2 3" key="1">
    <citation type="submission" date="2009-09" db="EMBL/GenBank/DDBJ databases">
        <authorList>
            <person name="Weinstock G."/>
            <person name="Sodergren E."/>
            <person name="Clifton S."/>
            <person name="Fulton L."/>
            <person name="Fulton B."/>
            <person name="Courtney L."/>
            <person name="Fronick C."/>
            <person name="Harrison M."/>
            <person name="Strong C."/>
            <person name="Farmer C."/>
            <person name="Delahaunty K."/>
            <person name="Markovic C."/>
            <person name="Hall O."/>
            <person name="Minx P."/>
            <person name="Tomlinson C."/>
            <person name="Mitreva M."/>
            <person name="Nelson J."/>
            <person name="Hou S."/>
            <person name="Wollam A."/>
            <person name="Pepin K.H."/>
            <person name="Johnson M."/>
            <person name="Bhonagiri V."/>
            <person name="Nash W.E."/>
            <person name="Warren W."/>
            <person name="Chinwalla A."/>
            <person name="Mardis E.R."/>
            <person name="Wilson R.K."/>
        </authorList>
    </citation>
    <scope>NUCLEOTIDE SEQUENCE [LARGE SCALE GENOMIC DNA]</scope>
    <source>
        <strain evidence="2 3">F0319</strain>
    </source>
</reference>
<evidence type="ECO:0000313" key="3">
    <source>
        <dbReference type="Proteomes" id="UP000003327"/>
    </source>
</evidence>
<keyword evidence="1" id="KW-0812">Transmembrane</keyword>
<comment type="caution">
    <text evidence="2">The sequence shown here is derived from an EMBL/GenBank/DDBJ whole genome shotgun (WGS) entry which is preliminary data.</text>
</comment>
<name>C9MTR5_9BACT</name>